<reference evidence="1 2" key="1">
    <citation type="journal article" date="2015" name="Int. J. Syst. Evol. Microbiol.">
        <title>Bacillus glycinifermentans sp. nov., isolated from fermented soybean paste.</title>
        <authorList>
            <person name="Kim S.J."/>
            <person name="Dunlap C.A."/>
            <person name="Kwon S.W."/>
            <person name="Rooney A.P."/>
        </authorList>
    </citation>
    <scope>NUCLEOTIDE SEQUENCE [LARGE SCALE GENOMIC DNA]</scope>
    <source>
        <strain evidence="1 2">GO-13</strain>
    </source>
</reference>
<dbReference type="Pfam" id="PF15493">
    <property type="entry name" value="YrpD"/>
    <property type="match status" value="1"/>
</dbReference>
<dbReference type="EMBL" id="LECW02000004">
    <property type="protein sequence ID" value="KRT95277.1"/>
    <property type="molecule type" value="Genomic_DNA"/>
</dbReference>
<dbReference type="Gene3D" id="2.60.120.1270">
    <property type="match status" value="1"/>
</dbReference>
<evidence type="ECO:0000313" key="2">
    <source>
        <dbReference type="Proteomes" id="UP000036168"/>
    </source>
</evidence>
<name>A0A0T6BUE6_9BACI</name>
<gene>
    <name evidence="1" type="ORF">AB447_212300</name>
</gene>
<dbReference type="AlphaFoldDB" id="A0A0T6BUE6"/>
<proteinExistence type="predicted"/>
<protein>
    <submittedName>
        <fullName evidence="1">Uncharacterized protein</fullName>
    </submittedName>
</protein>
<dbReference type="InterPro" id="IPR038682">
    <property type="entry name" value="YrpD-like_sf"/>
</dbReference>
<dbReference type="InterPro" id="IPR029143">
    <property type="entry name" value="YrpD"/>
</dbReference>
<evidence type="ECO:0000313" key="1">
    <source>
        <dbReference type="EMBL" id="KRT95277.1"/>
    </source>
</evidence>
<dbReference type="Proteomes" id="UP000036168">
    <property type="component" value="Unassembled WGS sequence"/>
</dbReference>
<sequence>MIVTMKYGIFYNKVVLQTVHFLNTKIGTLKRWKTLAAAAVKTDSKRDPDAIVANFSATFSEIKIDNKAAKPVADIADKAKVSPSGNNVTIAVKKK</sequence>
<comment type="caution">
    <text evidence="1">The sequence shown here is derived from an EMBL/GenBank/DDBJ whole genome shotgun (WGS) entry which is preliminary data.</text>
</comment>
<accession>A0A0T6BUE6</accession>
<organism evidence="1 2">
    <name type="scientific">Bacillus glycinifermentans</name>
    <dbReference type="NCBI Taxonomy" id="1664069"/>
    <lineage>
        <taxon>Bacteria</taxon>
        <taxon>Bacillati</taxon>
        <taxon>Bacillota</taxon>
        <taxon>Bacilli</taxon>
        <taxon>Bacillales</taxon>
        <taxon>Bacillaceae</taxon>
        <taxon>Bacillus</taxon>
    </lineage>
</organism>